<dbReference type="RefSeq" id="WP_054733349.1">
    <property type="nucleotide sequence ID" value="NZ_AZFZ01000011.1"/>
</dbReference>
<proteinExistence type="predicted"/>
<feature type="signal peptide" evidence="1">
    <location>
        <begin position="1"/>
        <end position="21"/>
    </location>
</feature>
<evidence type="ECO:0000256" key="1">
    <source>
        <dbReference type="SAM" id="SignalP"/>
    </source>
</evidence>
<dbReference type="AlphaFoldDB" id="A0A0R1Z0Q6"/>
<reference evidence="2 3" key="1">
    <citation type="journal article" date="2015" name="Genome Announc.">
        <title>Expanding the biotechnology potential of lactobacilli through comparative genomics of 213 strains and associated genera.</title>
        <authorList>
            <person name="Sun Z."/>
            <person name="Harris H.M."/>
            <person name="McCann A."/>
            <person name="Guo C."/>
            <person name="Argimon S."/>
            <person name="Zhang W."/>
            <person name="Yang X."/>
            <person name="Jeffery I.B."/>
            <person name="Cooney J.C."/>
            <person name="Kagawa T.F."/>
            <person name="Liu W."/>
            <person name="Song Y."/>
            <person name="Salvetti E."/>
            <person name="Wrobel A."/>
            <person name="Rasinkangas P."/>
            <person name="Parkhill J."/>
            <person name="Rea M.C."/>
            <person name="O'Sullivan O."/>
            <person name="Ritari J."/>
            <person name="Douillard F.P."/>
            <person name="Paul Ross R."/>
            <person name="Yang R."/>
            <person name="Briner A.E."/>
            <person name="Felis G.E."/>
            <person name="de Vos W.M."/>
            <person name="Barrangou R."/>
            <person name="Klaenhammer T.R."/>
            <person name="Caufield P.W."/>
            <person name="Cui Y."/>
            <person name="Zhang H."/>
            <person name="O'Toole P.W."/>
        </authorList>
    </citation>
    <scope>NUCLEOTIDE SEQUENCE [LARGE SCALE GENOMIC DNA]</scope>
    <source>
        <strain evidence="2 3">DSM 18390</strain>
    </source>
</reference>
<sequence length="257" mass="29180">MNKKFVSVFLTGLLAVTMGFAVQQPKVQASGKYTIVKSSFPIGGGTIYHAKSFTKNAYVWKHLNHKQKIANLKNYPNTSWYRTGIITLKHNGKKSVYYMVDNFSPLSKKTLTGFVWRGYLKKGYNPNFSKVNSISLSLASNTDYNRFIKQSPSQKLTRKVLALFPNSKVDVKASEYALYRDPQKKPQGTVLEFKDLDRYVDNPNHNTESQRVAKIKSILLNNGVDLDGHYTIGISLKNFVFNPNIDDQQQGLVLVER</sequence>
<evidence type="ECO:0000313" key="3">
    <source>
        <dbReference type="Proteomes" id="UP000051010"/>
    </source>
</evidence>
<evidence type="ECO:0008006" key="4">
    <source>
        <dbReference type="Google" id="ProtNLM"/>
    </source>
</evidence>
<keyword evidence="1" id="KW-0732">Signal</keyword>
<dbReference type="Proteomes" id="UP000051010">
    <property type="component" value="Unassembled WGS sequence"/>
</dbReference>
<dbReference type="EMBL" id="AZFZ01000011">
    <property type="protein sequence ID" value="KRM44611.1"/>
    <property type="molecule type" value="Genomic_DNA"/>
</dbReference>
<feature type="chain" id="PRO_5039419055" description="D-alanyl-D-alanine carboxypeptidase" evidence="1">
    <location>
        <begin position="22"/>
        <end position="257"/>
    </location>
</feature>
<organism evidence="2 3">
    <name type="scientific">Lentilactobacillus parafarraginis DSM 18390 = JCM 14109</name>
    <dbReference type="NCBI Taxonomy" id="1423786"/>
    <lineage>
        <taxon>Bacteria</taxon>
        <taxon>Bacillati</taxon>
        <taxon>Bacillota</taxon>
        <taxon>Bacilli</taxon>
        <taxon>Lactobacillales</taxon>
        <taxon>Lactobacillaceae</taxon>
        <taxon>Lentilactobacillus</taxon>
    </lineage>
</organism>
<name>A0A0R1Z0Q6_9LACO</name>
<gene>
    <name evidence="2" type="ORF">FD47_GL000249</name>
</gene>
<dbReference type="PATRIC" id="fig|1423786.4.peg.252"/>
<accession>A0A0R1Z0Q6</accession>
<evidence type="ECO:0000313" key="2">
    <source>
        <dbReference type="EMBL" id="KRM44611.1"/>
    </source>
</evidence>
<comment type="caution">
    <text evidence="2">The sequence shown here is derived from an EMBL/GenBank/DDBJ whole genome shotgun (WGS) entry which is preliminary data.</text>
</comment>
<protein>
    <recommendedName>
        <fullName evidence="4">D-alanyl-D-alanine carboxypeptidase</fullName>
    </recommendedName>
</protein>